<evidence type="ECO:0000256" key="1">
    <source>
        <dbReference type="SAM" id="MobiDB-lite"/>
    </source>
</evidence>
<evidence type="ECO:0000313" key="4">
    <source>
        <dbReference type="Proteomes" id="UP000784294"/>
    </source>
</evidence>
<accession>A0A448X8K5</accession>
<feature type="compositionally biased region" description="Polar residues" evidence="1">
    <location>
        <begin position="137"/>
        <end position="155"/>
    </location>
</feature>
<feature type="region of interest" description="Disordered" evidence="1">
    <location>
        <begin position="1"/>
        <end position="27"/>
    </location>
</feature>
<reference evidence="3" key="1">
    <citation type="submission" date="2018-11" db="EMBL/GenBank/DDBJ databases">
        <authorList>
            <consortium name="Pathogen Informatics"/>
        </authorList>
    </citation>
    <scope>NUCLEOTIDE SEQUENCE</scope>
</reference>
<feature type="domain" description="C2H2-type" evidence="2">
    <location>
        <begin position="37"/>
        <end position="58"/>
    </location>
</feature>
<name>A0A448X8K5_9PLAT</name>
<dbReference type="EMBL" id="CAAALY010116627">
    <property type="protein sequence ID" value="VEL30888.1"/>
    <property type="molecule type" value="Genomic_DNA"/>
</dbReference>
<feature type="region of interest" description="Disordered" evidence="1">
    <location>
        <begin position="123"/>
        <end position="190"/>
    </location>
</feature>
<protein>
    <recommendedName>
        <fullName evidence="2">C2H2-type domain-containing protein</fullName>
    </recommendedName>
</protein>
<dbReference type="Proteomes" id="UP000784294">
    <property type="component" value="Unassembled WGS sequence"/>
</dbReference>
<evidence type="ECO:0000313" key="3">
    <source>
        <dbReference type="EMBL" id="VEL30888.1"/>
    </source>
</evidence>
<proteinExistence type="predicted"/>
<evidence type="ECO:0000259" key="2">
    <source>
        <dbReference type="PROSITE" id="PS00028"/>
    </source>
</evidence>
<organism evidence="3 4">
    <name type="scientific">Protopolystoma xenopodis</name>
    <dbReference type="NCBI Taxonomy" id="117903"/>
    <lineage>
        <taxon>Eukaryota</taxon>
        <taxon>Metazoa</taxon>
        <taxon>Spiralia</taxon>
        <taxon>Lophotrochozoa</taxon>
        <taxon>Platyhelminthes</taxon>
        <taxon>Monogenea</taxon>
        <taxon>Polyopisthocotylea</taxon>
        <taxon>Polystomatidea</taxon>
        <taxon>Polystomatidae</taxon>
        <taxon>Protopolystoma</taxon>
    </lineage>
</organism>
<sequence length="190" mass="20435">MPDLAKSTGLISDEQQKRSQPSDRPTCDALTPLTYPCPHCPRKLRHLKLLNAHILNYHKTVASGSSHGSDSFIDIVTTQTTTTSTTASSPALQPMVITMSITSDRMSATPVSAATPLLRNLSPMPGASCEAKRLSRHTPSSINLRPSGGSESEISMSDIKVKSPLRDQTREGSRTTSAPEAQGKLVRRIS</sequence>
<dbReference type="InterPro" id="IPR013087">
    <property type="entry name" value="Znf_C2H2_type"/>
</dbReference>
<keyword evidence="4" id="KW-1185">Reference proteome</keyword>
<dbReference type="AlphaFoldDB" id="A0A448X8K5"/>
<feature type="compositionally biased region" description="Basic and acidic residues" evidence="1">
    <location>
        <begin position="159"/>
        <end position="173"/>
    </location>
</feature>
<dbReference type="PROSITE" id="PS00028">
    <property type="entry name" value="ZINC_FINGER_C2H2_1"/>
    <property type="match status" value="1"/>
</dbReference>
<comment type="caution">
    <text evidence="3">The sequence shown here is derived from an EMBL/GenBank/DDBJ whole genome shotgun (WGS) entry which is preliminary data.</text>
</comment>
<gene>
    <name evidence="3" type="ORF">PXEA_LOCUS24328</name>
</gene>